<evidence type="ECO:0000313" key="3">
    <source>
        <dbReference type="Proteomes" id="UP000233440"/>
    </source>
</evidence>
<dbReference type="AlphaFoldDB" id="A0A2N3LMB4"/>
<feature type="domain" description="Integrase catalytic" evidence="1">
    <location>
        <begin position="18"/>
        <end position="48"/>
    </location>
</feature>
<keyword evidence="3" id="KW-1185">Reference proteome</keyword>
<reference evidence="2 3" key="1">
    <citation type="submission" date="2017-11" db="EMBL/GenBank/DDBJ databases">
        <title>Bacillus camelliae sp. nov., isolated from pu'er tea.</title>
        <authorList>
            <person name="Niu L."/>
        </authorList>
    </citation>
    <scope>NUCLEOTIDE SEQUENCE [LARGE SCALE GENOMIC DNA]</scope>
    <source>
        <strain evidence="2 3">7578-1</strain>
    </source>
</reference>
<evidence type="ECO:0000259" key="1">
    <source>
        <dbReference type="Pfam" id="PF13333"/>
    </source>
</evidence>
<dbReference type="GO" id="GO:0015074">
    <property type="term" value="P:DNA integration"/>
    <property type="evidence" value="ECO:0007669"/>
    <property type="project" value="InterPro"/>
</dbReference>
<sequence>MSRKGNCLDNSQWKTFLVKQEMYHGEALCSFEELKSKIERYIDYYNKKVEAIVIEMKDFFYRNKIVNTQRRDVMLVKKP</sequence>
<dbReference type="InterPro" id="IPR001584">
    <property type="entry name" value="Integrase_cat-core"/>
</dbReference>
<dbReference type="OrthoDB" id="2357599at2"/>
<accession>A0A2N3LMB4</accession>
<proteinExistence type="predicted"/>
<comment type="caution">
    <text evidence="2">The sequence shown here is derived from an EMBL/GenBank/DDBJ whole genome shotgun (WGS) entry which is preliminary data.</text>
</comment>
<evidence type="ECO:0000313" key="2">
    <source>
        <dbReference type="EMBL" id="PKR85770.1"/>
    </source>
</evidence>
<protein>
    <recommendedName>
        <fullName evidence="1">Integrase catalytic domain-containing protein</fullName>
    </recommendedName>
</protein>
<dbReference type="Pfam" id="PF13333">
    <property type="entry name" value="rve_2"/>
    <property type="match status" value="1"/>
</dbReference>
<dbReference type="EMBL" id="PIQO01000003">
    <property type="protein sequence ID" value="PKR85770.1"/>
    <property type="molecule type" value="Genomic_DNA"/>
</dbReference>
<organism evidence="2 3">
    <name type="scientific">Heyndrickxia camelliae</name>
    <dbReference type="NCBI Taxonomy" id="1707093"/>
    <lineage>
        <taxon>Bacteria</taxon>
        <taxon>Bacillati</taxon>
        <taxon>Bacillota</taxon>
        <taxon>Bacilli</taxon>
        <taxon>Bacillales</taxon>
        <taxon>Bacillaceae</taxon>
        <taxon>Heyndrickxia</taxon>
    </lineage>
</organism>
<name>A0A2N3LMB4_9BACI</name>
<dbReference type="Proteomes" id="UP000233440">
    <property type="component" value="Unassembled WGS sequence"/>
</dbReference>
<gene>
    <name evidence="2" type="ORF">CWO92_05155</name>
</gene>